<evidence type="ECO:0000256" key="2">
    <source>
        <dbReference type="ARBA" id="ARBA00023125"/>
    </source>
</evidence>
<dbReference type="GO" id="GO:0005829">
    <property type="term" value="C:cytosol"/>
    <property type="evidence" value="ECO:0007669"/>
    <property type="project" value="TreeGrafter"/>
</dbReference>
<protein>
    <submittedName>
        <fullName evidence="5">DNA-binding Lrp family transcriptional regulator</fullName>
    </submittedName>
</protein>
<dbReference type="SUPFAM" id="SSF54909">
    <property type="entry name" value="Dimeric alpha+beta barrel"/>
    <property type="match status" value="1"/>
</dbReference>
<evidence type="ECO:0000256" key="3">
    <source>
        <dbReference type="ARBA" id="ARBA00023163"/>
    </source>
</evidence>
<evidence type="ECO:0000313" key="5">
    <source>
        <dbReference type="EMBL" id="MBB5926487.1"/>
    </source>
</evidence>
<dbReference type="GO" id="GO:0043200">
    <property type="term" value="P:response to amino acid"/>
    <property type="evidence" value="ECO:0007669"/>
    <property type="project" value="TreeGrafter"/>
</dbReference>
<dbReference type="InterPro" id="IPR019887">
    <property type="entry name" value="Tscrpt_reg_AsnC/Lrp_C"/>
</dbReference>
<evidence type="ECO:0000256" key="1">
    <source>
        <dbReference type="ARBA" id="ARBA00023015"/>
    </source>
</evidence>
<keyword evidence="2 5" id="KW-0238">DNA-binding</keyword>
<dbReference type="InterPro" id="IPR036390">
    <property type="entry name" value="WH_DNA-bd_sf"/>
</dbReference>
<dbReference type="EMBL" id="JACHJK010000003">
    <property type="protein sequence ID" value="MBB5926487.1"/>
    <property type="molecule type" value="Genomic_DNA"/>
</dbReference>
<evidence type="ECO:0000313" key="6">
    <source>
        <dbReference type="Proteomes" id="UP000585836"/>
    </source>
</evidence>
<keyword evidence="6" id="KW-1185">Reference proteome</keyword>
<dbReference type="AlphaFoldDB" id="A0A7W9PSK2"/>
<dbReference type="InterPro" id="IPR000485">
    <property type="entry name" value="AsnC-type_HTH_dom"/>
</dbReference>
<dbReference type="PRINTS" id="PR00033">
    <property type="entry name" value="HTHASNC"/>
</dbReference>
<gene>
    <name evidence="5" type="ORF">FHS34_001943</name>
</gene>
<dbReference type="PANTHER" id="PTHR30154:SF54">
    <property type="entry name" value="POSSIBLE TRANSCRIPTIONAL REGULATORY PROTEIN (PROBABLY LRP_ASNC-FAMILY)"/>
    <property type="match status" value="1"/>
</dbReference>
<proteinExistence type="predicted"/>
<dbReference type="Pfam" id="PF13404">
    <property type="entry name" value="HTH_AsnC-type"/>
    <property type="match status" value="1"/>
</dbReference>
<feature type="domain" description="HTH asnC-type" evidence="4">
    <location>
        <begin position="39"/>
        <end position="100"/>
    </location>
</feature>
<reference evidence="5 6" key="1">
    <citation type="submission" date="2020-08" db="EMBL/GenBank/DDBJ databases">
        <title>Genomic Encyclopedia of Type Strains, Phase III (KMG-III): the genomes of soil and plant-associated and newly described type strains.</title>
        <authorList>
            <person name="Whitman W."/>
        </authorList>
    </citation>
    <scope>NUCLEOTIDE SEQUENCE [LARGE SCALE GENOMIC DNA]</scope>
    <source>
        <strain evidence="5 6">CECT 3313</strain>
    </source>
</reference>
<dbReference type="PROSITE" id="PS50956">
    <property type="entry name" value="HTH_ASNC_2"/>
    <property type="match status" value="1"/>
</dbReference>
<dbReference type="SUPFAM" id="SSF46785">
    <property type="entry name" value="Winged helix' DNA-binding domain"/>
    <property type="match status" value="1"/>
</dbReference>
<sequence length="192" mass="21026">MSLPSLHLFGSMTPCCTSGSSNWAASERLSEDGIRLPVMDELDSEIVRLLQTDARQSNRELARKLGIAPSTCLERVRALHRRGVIRGYHADIDPGALNRSVQALVSVQVRPLSRVVIDAFKGFASSLPEVLHVFVLSGGDDFLLHVAVQDLDQLHAFLTDRLSKRGEITGFRTSVIFQQVSNTAPARLPAPT</sequence>
<name>A0A7W9PSK2_9ACTN</name>
<comment type="caution">
    <text evidence="5">The sequence shown here is derived from an EMBL/GenBank/DDBJ whole genome shotgun (WGS) entry which is preliminary data.</text>
</comment>
<dbReference type="CDD" id="cd00090">
    <property type="entry name" value="HTH_ARSR"/>
    <property type="match status" value="1"/>
</dbReference>
<keyword evidence="3" id="KW-0804">Transcription</keyword>
<dbReference type="SMART" id="SM00344">
    <property type="entry name" value="HTH_ASNC"/>
    <property type="match status" value="1"/>
</dbReference>
<dbReference type="InterPro" id="IPR011008">
    <property type="entry name" value="Dimeric_a/b-barrel"/>
</dbReference>
<accession>A0A7W9PSK2</accession>
<dbReference type="Gene3D" id="3.30.70.920">
    <property type="match status" value="1"/>
</dbReference>
<dbReference type="InterPro" id="IPR011991">
    <property type="entry name" value="ArsR-like_HTH"/>
</dbReference>
<dbReference type="Proteomes" id="UP000585836">
    <property type="component" value="Unassembled WGS sequence"/>
</dbReference>
<dbReference type="PANTHER" id="PTHR30154">
    <property type="entry name" value="LEUCINE-RESPONSIVE REGULATORY PROTEIN"/>
    <property type="match status" value="1"/>
</dbReference>
<evidence type="ECO:0000259" key="4">
    <source>
        <dbReference type="PROSITE" id="PS50956"/>
    </source>
</evidence>
<organism evidence="5 6">
    <name type="scientific">Streptomyces echinatus</name>
    <dbReference type="NCBI Taxonomy" id="67293"/>
    <lineage>
        <taxon>Bacteria</taxon>
        <taxon>Bacillati</taxon>
        <taxon>Actinomycetota</taxon>
        <taxon>Actinomycetes</taxon>
        <taxon>Kitasatosporales</taxon>
        <taxon>Streptomycetaceae</taxon>
        <taxon>Streptomyces</taxon>
    </lineage>
</organism>
<dbReference type="InterPro" id="IPR019888">
    <property type="entry name" value="Tscrpt_reg_AsnC-like"/>
</dbReference>
<dbReference type="Pfam" id="PF01037">
    <property type="entry name" value="AsnC_trans_reg"/>
    <property type="match status" value="1"/>
</dbReference>
<keyword evidence="1" id="KW-0805">Transcription regulation</keyword>
<dbReference type="InterPro" id="IPR036388">
    <property type="entry name" value="WH-like_DNA-bd_sf"/>
</dbReference>
<dbReference type="GO" id="GO:0043565">
    <property type="term" value="F:sequence-specific DNA binding"/>
    <property type="evidence" value="ECO:0007669"/>
    <property type="project" value="InterPro"/>
</dbReference>
<dbReference type="Gene3D" id="1.10.10.10">
    <property type="entry name" value="Winged helix-like DNA-binding domain superfamily/Winged helix DNA-binding domain"/>
    <property type="match status" value="1"/>
</dbReference>